<dbReference type="Pfam" id="PF00174">
    <property type="entry name" value="Oxidored_molyb"/>
    <property type="match status" value="1"/>
</dbReference>
<dbReference type="InterPro" id="IPR000572">
    <property type="entry name" value="OxRdtase_Mopterin-bd_dom"/>
</dbReference>
<proteinExistence type="predicted"/>
<dbReference type="KEGG" id="talb:FTW19_24625"/>
<name>A0A5B9EH27_9BACT</name>
<dbReference type="InterPro" id="IPR036374">
    <property type="entry name" value="OxRdtase_Mopterin-bd_sf"/>
</dbReference>
<accession>A0A5B9EH27</accession>
<organism evidence="2 3">
    <name type="scientific">Terriglobus albidus</name>
    <dbReference type="NCBI Taxonomy" id="1592106"/>
    <lineage>
        <taxon>Bacteria</taxon>
        <taxon>Pseudomonadati</taxon>
        <taxon>Acidobacteriota</taxon>
        <taxon>Terriglobia</taxon>
        <taxon>Terriglobales</taxon>
        <taxon>Acidobacteriaceae</taxon>
        <taxon>Terriglobus</taxon>
    </lineage>
</organism>
<evidence type="ECO:0000259" key="1">
    <source>
        <dbReference type="Pfam" id="PF00174"/>
    </source>
</evidence>
<feature type="domain" description="Oxidoreductase molybdopterin-binding" evidence="1">
    <location>
        <begin position="96"/>
        <end position="229"/>
    </location>
</feature>
<dbReference type="Gene3D" id="3.90.420.10">
    <property type="entry name" value="Oxidoreductase, molybdopterin-binding domain"/>
    <property type="match status" value="1"/>
</dbReference>
<dbReference type="Proteomes" id="UP000321820">
    <property type="component" value="Chromosome"/>
</dbReference>
<keyword evidence="3" id="KW-1185">Reference proteome</keyword>
<reference evidence="2 3" key="1">
    <citation type="submission" date="2019-08" db="EMBL/GenBank/DDBJ databases">
        <title>Complete genome sequence of Terriglobus albidus strain ORNL.</title>
        <authorList>
            <person name="Podar M."/>
        </authorList>
    </citation>
    <scope>NUCLEOTIDE SEQUENCE [LARGE SCALE GENOMIC DNA]</scope>
    <source>
        <strain evidence="2 3">ORNL</strain>
    </source>
</reference>
<dbReference type="InterPro" id="IPR006311">
    <property type="entry name" value="TAT_signal"/>
</dbReference>
<dbReference type="SUPFAM" id="SSF56524">
    <property type="entry name" value="Oxidoreductase molybdopterin-binding domain"/>
    <property type="match status" value="1"/>
</dbReference>
<dbReference type="EMBL" id="CP042806">
    <property type="protein sequence ID" value="QEE30904.1"/>
    <property type="molecule type" value="Genomic_DNA"/>
</dbReference>
<dbReference type="AlphaFoldDB" id="A0A5B9EH27"/>
<evidence type="ECO:0000313" key="3">
    <source>
        <dbReference type="Proteomes" id="UP000321820"/>
    </source>
</evidence>
<dbReference type="OrthoDB" id="9778777at2"/>
<evidence type="ECO:0000313" key="2">
    <source>
        <dbReference type="EMBL" id="QEE30904.1"/>
    </source>
</evidence>
<sequence>MSMTRRRMIVAAVAAGAGVSAAGVAARLARRYGLVPPDSGGIYGPGETLTYATQRLLTAHSTAREFSRNMISKAPFANEIPPLKDEFKRHQSAGFKEWKLTIDGMVAHPASLSLADLKALPIRSQVTELACEEGWSYIAEWIGTPLFEVLHAAGMLTQARYVIYRSIDRDWWESIDMADAMHPQTLLTYGMNDDDLPVRFGGPLRLRLPRQLGYKSLKFVDSITVTDSMKHFGKGLGSSSPEGGYAWYAGI</sequence>
<dbReference type="PANTHER" id="PTHR43032:SF2">
    <property type="entry name" value="BLL0505 PROTEIN"/>
    <property type="match status" value="1"/>
</dbReference>
<gene>
    <name evidence="2" type="ORF">FTW19_24625</name>
</gene>
<dbReference type="PANTHER" id="PTHR43032">
    <property type="entry name" value="PROTEIN-METHIONINE-SULFOXIDE REDUCTASE"/>
    <property type="match status" value="1"/>
</dbReference>
<protein>
    <submittedName>
        <fullName evidence="2">Molybdopterin-dependent oxidoreductase</fullName>
    </submittedName>
</protein>
<dbReference type="PROSITE" id="PS51318">
    <property type="entry name" value="TAT"/>
    <property type="match status" value="1"/>
</dbReference>